<dbReference type="Gene3D" id="6.20.270.20">
    <property type="entry name" value="LapD/MoxY periplasmic domain"/>
    <property type="match status" value="1"/>
</dbReference>
<dbReference type="PANTHER" id="PTHR33121">
    <property type="entry name" value="CYCLIC DI-GMP PHOSPHODIESTERASE PDEF"/>
    <property type="match status" value="1"/>
</dbReference>
<dbReference type="NCBIfam" id="TIGR00254">
    <property type="entry name" value="GGDEF"/>
    <property type="match status" value="1"/>
</dbReference>
<keyword evidence="6" id="KW-1185">Reference proteome</keyword>
<dbReference type="SMART" id="SM00267">
    <property type="entry name" value="GGDEF"/>
    <property type="match status" value="1"/>
</dbReference>
<dbReference type="PROSITE" id="PS50885">
    <property type="entry name" value="HAMP"/>
    <property type="match status" value="1"/>
</dbReference>
<dbReference type="SUPFAM" id="SSF141868">
    <property type="entry name" value="EAL domain-like"/>
    <property type="match status" value="1"/>
</dbReference>
<dbReference type="InterPro" id="IPR032244">
    <property type="entry name" value="LapD_MoxY_N"/>
</dbReference>
<gene>
    <name evidence="5" type="ORF">H8L32_05110</name>
</gene>
<dbReference type="InterPro" id="IPR043128">
    <property type="entry name" value="Rev_trsase/Diguanyl_cyclase"/>
</dbReference>
<dbReference type="Gene3D" id="6.10.340.10">
    <property type="match status" value="1"/>
</dbReference>
<dbReference type="InterPro" id="IPR001633">
    <property type="entry name" value="EAL_dom"/>
</dbReference>
<feature type="domain" description="GGDEF" evidence="4">
    <location>
        <begin position="266"/>
        <end position="396"/>
    </location>
</feature>
<comment type="caution">
    <text evidence="5">The sequence shown here is derived from an EMBL/GenBank/DDBJ whole genome shotgun (WGS) entry which is preliminary data.</text>
</comment>
<dbReference type="CDD" id="cd01948">
    <property type="entry name" value="EAL"/>
    <property type="match status" value="1"/>
</dbReference>
<dbReference type="PROSITE" id="PS50887">
    <property type="entry name" value="GGDEF"/>
    <property type="match status" value="1"/>
</dbReference>
<dbReference type="PROSITE" id="PS50883">
    <property type="entry name" value="EAL"/>
    <property type="match status" value="1"/>
</dbReference>
<keyword evidence="1" id="KW-0812">Transmembrane</keyword>
<name>A0ABR6ZLT5_9BURK</name>
<evidence type="ECO:0000313" key="6">
    <source>
        <dbReference type="Proteomes" id="UP000650424"/>
    </source>
</evidence>
<evidence type="ECO:0000259" key="4">
    <source>
        <dbReference type="PROSITE" id="PS50887"/>
    </source>
</evidence>
<dbReference type="PANTHER" id="PTHR33121:SF79">
    <property type="entry name" value="CYCLIC DI-GMP PHOSPHODIESTERASE PDED-RELATED"/>
    <property type="match status" value="1"/>
</dbReference>
<sequence>MTLRRQLLIAISVIFFAVFIGLQILSVLTTKDYLQQQLASHAQDAATALSRPLEDAMAKNDQTLADIQITTLFDRGYYKKIMVLDPAGKVIISKELPANKEKVPTWMPVLFDLQTPPGEAFISSGWRQLGKVVVISHPAYAYEYLWRSMQEMALWMFVMYLIIWGLTVVLLRIILSPLEKIEEVAIAIQEKRFQRIEVLPQARELQRVVIAMNHMSDRISALLDEEIAKAETYRRDAFMDKVSGLENRHGFDLRFNHLLSEDGRFDTAVIFVLEFDGLKEFNHQYGYQQGDALLADVSTVVREVVSKYANIVGRIGGTSIAAVCIDVDEKGIGQLVDVLQYRLNQVLLRASRQVSLAAGAVVFGLAHTRTDIFSRADLAIETMRQSGTGQISVVHLEESETQIAGSHGWRILIRNALAENRWVLFAQPVMRLQLRQLVHHEVFSRLLDTQGNLVPANKFLPMALRHQLMPEIDQAVITLIIDMLLTPNPAFKHIAVNVSLQSMESQDFCDWLLARLKFSPELAGRLSVEISEFGCARDHAVTKKFVALLREAGIRFGVDHFGLDPHALNVIREIPPDYIKLDGGLIQQIASNESSHAHLRAIIKFAQSMGIPLIAQNVESEESLQLLMTDQIDCGQGFYFGVPEKIVVSKPD</sequence>
<dbReference type="Pfam" id="PF00563">
    <property type="entry name" value="EAL"/>
    <property type="match status" value="1"/>
</dbReference>
<accession>A0ABR6ZLT5</accession>
<dbReference type="RefSeq" id="WP_186946079.1">
    <property type="nucleotide sequence ID" value="NZ_JACOGF010000002.1"/>
</dbReference>
<dbReference type="Gene3D" id="3.30.110.200">
    <property type="match status" value="1"/>
</dbReference>
<keyword evidence="1" id="KW-0472">Membrane</keyword>
<dbReference type="EMBL" id="JACOGF010000002">
    <property type="protein sequence ID" value="MBC3916847.1"/>
    <property type="molecule type" value="Genomic_DNA"/>
</dbReference>
<dbReference type="InterPro" id="IPR000160">
    <property type="entry name" value="GGDEF_dom"/>
</dbReference>
<feature type="domain" description="EAL" evidence="2">
    <location>
        <begin position="406"/>
        <end position="652"/>
    </location>
</feature>
<dbReference type="InterPro" id="IPR050706">
    <property type="entry name" value="Cyclic-di-GMP_PDE-like"/>
</dbReference>
<organism evidence="5 6">
    <name type="scientific">Undibacterium hunanense</name>
    <dbReference type="NCBI Taxonomy" id="2762292"/>
    <lineage>
        <taxon>Bacteria</taxon>
        <taxon>Pseudomonadati</taxon>
        <taxon>Pseudomonadota</taxon>
        <taxon>Betaproteobacteria</taxon>
        <taxon>Burkholderiales</taxon>
        <taxon>Oxalobacteraceae</taxon>
        <taxon>Undibacterium</taxon>
    </lineage>
</organism>
<dbReference type="InterPro" id="IPR003660">
    <property type="entry name" value="HAMP_dom"/>
</dbReference>
<dbReference type="InterPro" id="IPR029787">
    <property type="entry name" value="Nucleotide_cyclase"/>
</dbReference>
<dbReference type="SUPFAM" id="SSF55073">
    <property type="entry name" value="Nucleotide cyclase"/>
    <property type="match status" value="1"/>
</dbReference>
<evidence type="ECO:0000259" key="2">
    <source>
        <dbReference type="PROSITE" id="PS50883"/>
    </source>
</evidence>
<dbReference type="Gene3D" id="3.30.70.270">
    <property type="match status" value="1"/>
</dbReference>
<evidence type="ECO:0000256" key="1">
    <source>
        <dbReference type="SAM" id="Phobius"/>
    </source>
</evidence>
<feature type="transmembrane region" description="Helical" evidence="1">
    <location>
        <begin position="6"/>
        <end position="28"/>
    </location>
</feature>
<dbReference type="InterPro" id="IPR035919">
    <property type="entry name" value="EAL_sf"/>
</dbReference>
<keyword evidence="1" id="KW-1133">Transmembrane helix</keyword>
<feature type="domain" description="HAMP" evidence="3">
    <location>
        <begin position="172"/>
        <end position="224"/>
    </location>
</feature>
<dbReference type="Gene3D" id="3.20.20.450">
    <property type="entry name" value="EAL domain"/>
    <property type="match status" value="1"/>
</dbReference>
<dbReference type="SMART" id="SM00052">
    <property type="entry name" value="EAL"/>
    <property type="match status" value="1"/>
</dbReference>
<reference evidence="5 6" key="1">
    <citation type="submission" date="2020-08" db="EMBL/GenBank/DDBJ databases">
        <title>Novel species isolated from subtropical streams in China.</title>
        <authorList>
            <person name="Lu H."/>
        </authorList>
    </citation>
    <scope>NUCLEOTIDE SEQUENCE [LARGE SCALE GENOMIC DNA]</scope>
    <source>
        <strain evidence="5 6">CY18W</strain>
    </source>
</reference>
<dbReference type="Pfam" id="PF16448">
    <property type="entry name" value="LapD_MoxY_N"/>
    <property type="match status" value="1"/>
</dbReference>
<proteinExistence type="predicted"/>
<dbReference type="Proteomes" id="UP000650424">
    <property type="component" value="Unassembled WGS sequence"/>
</dbReference>
<feature type="transmembrane region" description="Helical" evidence="1">
    <location>
        <begin position="153"/>
        <end position="175"/>
    </location>
</feature>
<protein>
    <submittedName>
        <fullName evidence="5">EAL domain-containing protein</fullName>
    </submittedName>
</protein>
<dbReference type="Pfam" id="PF00990">
    <property type="entry name" value="GGDEF"/>
    <property type="match status" value="1"/>
</dbReference>
<evidence type="ECO:0000313" key="5">
    <source>
        <dbReference type="EMBL" id="MBC3916847.1"/>
    </source>
</evidence>
<dbReference type="InterPro" id="IPR042461">
    <property type="entry name" value="LapD_MoxY_peri_C"/>
</dbReference>
<evidence type="ECO:0000259" key="3">
    <source>
        <dbReference type="PROSITE" id="PS50885"/>
    </source>
</evidence>